<comment type="caution">
    <text evidence="3">The sequence shown here is derived from an EMBL/GenBank/DDBJ whole genome shotgun (WGS) entry which is preliminary data.</text>
</comment>
<proteinExistence type="inferred from homology"/>
<dbReference type="EMBL" id="JBHSNB010000002">
    <property type="protein sequence ID" value="MFC5585062.1"/>
    <property type="molecule type" value="Genomic_DNA"/>
</dbReference>
<reference evidence="4" key="1">
    <citation type="journal article" date="2019" name="Int. J. Syst. Evol. Microbiol.">
        <title>The Global Catalogue of Microorganisms (GCM) 10K type strain sequencing project: providing services to taxonomists for standard genome sequencing and annotation.</title>
        <authorList>
            <consortium name="The Broad Institute Genomics Platform"/>
            <consortium name="The Broad Institute Genome Sequencing Center for Infectious Disease"/>
            <person name="Wu L."/>
            <person name="Ma J."/>
        </authorList>
    </citation>
    <scope>NUCLEOTIDE SEQUENCE [LARGE SCALE GENOMIC DNA]</scope>
    <source>
        <strain evidence="4">JCM 3366</strain>
    </source>
</reference>
<evidence type="ECO:0000313" key="4">
    <source>
        <dbReference type="Proteomes" id="UP001596107"/>
    </source>
</evidence>
<dbReference type="SUPFAM" id="SSF51735">
    <property type="entry name" value="NAD(P)-binding Rossmann-fold domains"/>
    <property type="match status" value="1"/>
</dbReference>
<dbReference type="Proteomes" id="UP001596107">
    <property type="component" value="Unassembled WGS sequence"/>
</dbReference>
<dbReference type="Gene3D" id="3.40.50.720">
    <property type="entry name" value="NAD(P)-binding Rossmann-like Domain"/>
    <property type="match status" value="1"/>
</dbReference>
<comment type="similarity">
    <text evidence="1">Belongs to the short-chain dehydrogenases/reductases (SDR) family.</text>
</comment>
<dbReference type="InterPro" id="IPR036291">
    <property type="entry name" value="NAD(P)-bd_dom_sf"/>
</dbReference>
<organism evidence="3 4">
    <name type="scientific">Nitratireductor kimnyeongensis</name>
    <dbReference type="NCBI Taxonomy" id="430679"/>
    <lineage>
        <taxon>Bacteria</taxon>
        <taxon>Pseudomonadati</taxon>
        <taxon>Pseudomonadota</taxon>
        <taxon>Alphaproteobacteria</taxon>
        <taxon>Hyphomicrobiales</taxon>
        <taxon>Phyllobacteriaceae</taxon>
        <taxon>Nitratireductor</taxon>
    </lineage>
</organism>
<evidence type="ECO:0000256" key="1">
    <source>
        <dbReference type="ARBA" id="ARBA00006484"/>
    </source>
</evidence>
<protein>
    <submittedName>
        <fullName evidence="3">SDR family NAD(P)-dependent oxidoreductase</fullName>
        <ecNumber evidence="3">1.1.1.-</ecNumber>
    </submittedName>
</protein>
<dbReference type="PRINTS" id="PR00081">
    <property type="entry name" value="GDHRDH"/>
</dbReference>
<gene>
    <name evidence="3" type="ORF">ACFPOD_08065</name>
</gene>
<dbReference type="GO" id="GO:0016491">
    <property type="term" value="F:oxidoreductase activity"/>
    <property type="evidence" value="ECO:0007669"/>
    <property type="project" value="UniProtKB-KW"/>
</dbReference>
<evidence type="ECO:0000313" key="3">
    <source>
        <dbReference type="EMBL" id="MFC5585062.1"/>
    </source>
</evidence>
<accession>A0ABW0T6U7</accession>
<dbReference type="Pfam" id="PF13561">
    <property type="entry name" value="adh_short_C2"/>
    <property type="match status" value="1"/>
</dbReference>
<dbReference type="PANTHER" id="PTHR42760">
    <property type="entry name" value="SHORT-CHAIN DEHYDROGENASES/REDUCTASES FAMILY MEMBER"/>
    <property type="match status" value="1"/>
</dbReference>
<keyword evidence="4" id="KW-1185">Reference proteome</keyword>
<sequence length="285" mass="30701">MNLQWFGPPGWPEQHAEWINRSRTAKGQTIMNPLDLNGKIVVLSGACGALGVAVVNKLSALGARVAALDIVDPEVASSSFEASGNHVTFYQCDAADEEQVAATYHKIISDLGMPDTVCCHTGIVHVAGVENYALADFDELIRVNLRGAFVLAQRATKVWLSEKAKGNLIFTSSWVQDVPWPELTPYNTSKSGMKAMMRGFARELASRGIRANSVAPGIVGAGMALKMYTEDADYKARTDRAIPLGYMQKPDSVANAFAFLTSDMSDYMTGATLVVDGGCSLYPNI</sequence>
<dbReference type="InterPro" id="IPR002347">
    <property type="entry name" value="SDR_fam"/>
</dbReference>
<dbReference type="InterPro" id="IPR020904">
    <property type="entry name" value="Sc_DH/Rdtase_CS"/>
</dbReference>
<name>A0ABW0T6U7_9HYPH</name>
<dbReference type="EC" id="1.1.1.-" evidence="3"/>
<dbReference type="PANTHER" id="PTHR42760:SF133">
    <property type="entry name" value="3-OXOACYL-[ACYL-CARRIER-PROTEIN] REDUCTASE"/>
    <property type="match status" value="1"/>
</dbReference>
<keyword evidence="2 3" id="KW-0560">Oxidoreductase</keyword>
<dbReference type="PROSITE" id="PS00061">
    <property type="entry name" value="ADH_SHORT"/>
    <property type="match status" value="1"/>
</dbReference>
<evidence type="ECO:0000256" key="2">
    <source>
        <dbReference type="ARBA" id="ARBA00023002"/>
    </source>
</evidence>